<keyword evidence="1" id="KW-0812">Transmembrane</keyword>
<reference evidence="2" key="2">
    <citation type="journal article" date="2019" name="Gigascience">
        <title>High-quality Schistosoma haematobium genome achieved by single-molecule and long-range sequencing.</title>
        <authorList>
            <person name="Stroehlein A.J."/>
            <person name="Korhonen P.K."/>
            <person name="Chong T.M."/>
            <person name="Lim Y.L."/>
            <person name="Chan K.G."/>
            <person name="Webster B."/>
            <person name="Rollinson D."/>
            <person name="Brindley P.J."/>
            <person name="Gasser R.B."/>
            <person name="Young N.D."/>
        </authorList>
    </citation>
    <scope>NUCLEOTIDE SEQUENCE</scope>
</reference>
<comment type="caution">
    <text evidence="2">The sequence shown here is derived from an EMBL/GenBank/DDBJ whole genome shotgun (WGS) entry which is preliminary data.</text>
</comment>
<reference evidence="2" key="4">
    <citation type="journal article" date="2022" name="PLoS Pathog.">
        <title>Chromosome-level genome of Schistosoma haematobium underpins genome-wide explorations of molecular variation.</title>
        <authorList>
            <person name="Stroehlein A.J."/>
            <person name="Korhonen P.K."/>
            <person name="Lee V.V."/>
            <person name="Ralph S.A."/>
            <person name="Mentink-Kane M."/>
            <person name="You H."/>
            <person name="McManus D.P."/>
            <person name="Tchuente L.T."/>
            <person name="Stothard J.R."/>
            <person name="Kaur P."/>
            <person name="Dudchenko O."/>
            <person name="Aiden E.L."/>
            <person name="Yang B."/>
            <person name="Yang H."/>
            <person name="Emery A.M."/>
            <person name="Webster B.L."/>
            <person name="Brindley P.J."/>
            <person name="Rollinson D."/>
            <person name="Chang B.C.H."/>
            <person name="Gasser R.B."/>
            <person name="Young N.D."/>
        </authorList>
    </citation>
    <scope>NUCLEOTIDE SEQUENCE</scope>
</reference>
<evidence type="ECO:0000313" key="2">
    <source>
        <dbReference type="EMBL" id="KAH9586081.1"/>
    </source>
</evidence>
<evidence type="ECO:0008006" key="4">
    <source>
        <dbReference type="Google" id="ProtNLM"/>
    </source>
</evidence>
<accession>A0A922ISV9</accession>
<sequence length="286" mass="33242">MGYKSSPPSKSHESKLIQCFQRIFYLEIIYPFNVKLSIKLHVFINKNKGDLEIYKNNERIGEISNAVPNFLSPRLLNEEGLFAVKWFLEGKDNEITPIVTNVIYANGKISIYYENNILQISENKMLGMQGIFQCETVTQDKTKHEIAFPAEWVKNGTLVEYEVIGTICPIHNSSEACQQATTPNITCIWCEKWNTCIDSNHQDNHFFNVNDCHFKIPDVNDVSTSTPMNHKETTFGNTTFEITEESKQNKSLWYLYIVIPSVVFFFVACIGCVIWRWLHKRRRYNE</sequence>
<name>A0A922ISV9_SCHHA</name>
<keyword evidence="1" id="KW-0472">Membrane</keyword>
<protein>
    <recommendedName>
        <fullName evidence="4">Egg protein CP391S-like protein</fullName>
    </recommendedName>
</protein>
<keyword evidence="3" id="KW-1185">Reference proteome</keyword>
<evidence type="ECO:0000256" key="1">
    <source>
        <dbReference type="SAM" id="Phobius"/>
    </source>
</evidence>
<evidence type="ECO:0000313" key="3">
    <source>
        <dbReference type="Proteomes" id="UP000471633"/>
    </source>
</evidence>
<reference evidence="2" key="1">
    <citation type="journal article" date="2012" name="Nat. Genet.">
        <title>Whole-genome sequence of Schistosoma haematobium.</title>
        <authorList>
            <person name="Young N.D."/>
            <person name="Jex A.R."/>
            <person name="Li B."/>
            <person name="Liu S."/>
            <person name="Yang L."/>
            <person name="Xiong Z."/>
            <person name="Li Y."/>
            <person name="Cantacessi C."/>
            <person name="Hall R.S."/>
            <person name="Xu X."/>
            <person name="Chen F."/>
            <person name="Wu X."/>
            <person name="Zerlotini A."/>
            <person name="Oliveira G."/>
            <person name="Hofmann A."/>
            <person name="Zhang G."/>
            <person name="Fang X."/>
            <person name="Kang Y."/>
            <person name="Campbell B.E."/>
            <person name="Loukas A."/>
            <person name="Ranganathan S."/>
            <person name="Rollinson D."/>
            <person name="Rinaldi G."/>
            <person name="Brindley P.J."/>
            <person name="Yang H."/>
            <person name="Wang J."/>
            <person name="Wang J."/>
            <person name="Gasser R.B."/>
        </authorList>
    </citation>
    <scope>NUCLEOTIDE SEQUENCE</scope>
</reference>
<dbReference type="GeneID" id="24592386"/>
<dbReference type="Proteomes" id="UP000471633">
    <property type="component" value="Unassembled WGS sequence"/>
</dbReference>
<dbReference type="CTD" id="24592386"/>
<proteinExistence type="predicted"/>
<reference evidence="2" key="3">
    <citation type="submission" date="2021-06" db="EMBL/GenBank/DDBJ databases">
        <title>Chromosome-level genome assembly for S. haematobium.</title>
        <authorList>
            <person name="Stroehlein A.J."/>
        </authorList>
    </citation>
    <scope>NUCLEOTIDE SEQUENCE</scope>
</reference>
<organism evidence="2 3">
    <name type="scientific">Schistosoma haematobium</name>
    <name type="common">Blood fluke</name>
    <dbReference type="NCBI Taxonomy" id="6185"/>
    <lineage>
        <taxon>Eukaryota</taxon>
        <taxon>Metazoa</taxon>
        <taxon>Spiralia</taxon>
        <taxon>Lophotrochozoa</taxon>
        <taxon>Platyhelminthes</taxon>
        <taxon>Trematoda</taxon>
        <taxon>Digenea</taxon>
        <taxon>Strigeidida</taxon>
        <taxon>Schistosomatoidea</taxon>
        <taxon>Schistosomatidae</taxon>
        <taxon>Schistosoma</taxon>
    </lineage>
</organism>
<dbReference type="EMBL" id="AMPZ03000004">
    <property type="protein sequence ID" value="KAH9586081.1"/>
    <property type="molecule type" value="Genomic_DNA"/>
</dbReference>
<feature type="transmembrane region" description="Helical" evidence="1">
    <location>
        <begin position="253"/>
        <end position="278"/>
    </location>
</feature>
<dbReference type="AlphaFoldDB" id="A0A922ISV9"/>
<gene>
    <name evidence="2" type="ORF">MS3_00007124</name>
</gene>
<dbReference type="RefSeq" id="XP_051068600.1">
    <property type="nucleotide sequence ID" value="XM_051215377.1"/>
</dbReference>
<keyword evidence="1" id="KW-1133">Transmembrane helix</keyword>